<gene>
    <name evidence="3" type="primary">dexB</name>
    <name evidence="3" type="ORF">SHELI_v1c09330</name>
</gene>
<dbReference type="PATRIC" id="fig|216938.3.peg.948"/>
<evidence type="ECO:0000313" key="3">
    <source>
        <dbReference type="EMBL" id="AOG60882.1"/>
    </source>
</evidence>
<accession>A0A1B3SLS5</accession>
<reference evidence="3 4" key="1">
    <citation type="submission" date="2016-08" db="EMBL/GenBank/DDBJ databases">
        <title>Complete genome sequence of Spiroplasma helicoides TABS-2 (DSM 22551).</title>
        <authorList>
            <person name="Shen W.-Y."/>
            <person name="Lo W.-S."/>
            <person name="Lai Y.-C."/>
            <person name="Kuo C.-H."/>
        </authorList>
    </citation>
    <scope>NUCLEOTIDE SEQUENCE [LARGE SCALE GENOMIC DNA]</scope>
    <source>
        <strain evidence="3 4">TABS-2</strain>
    </source>
</reference>
<dbReference type="PANTHER" id="PTHR10357:SF179">
    <property type="entry name" value="NEUTRAL AND BASIC AMINO ACID TRANSPORT PROTEIN RBAT"/>
    <property type="match status" value="1"/>
</dbReference>
<organism evidence="3 4">
    <name type="scientific">Spiroplasma helicoides</name>
    <dbReference type="NCBI Taxonomy" id="216938"/>
    <lineage>
        <taxon>Bacteria</taxon>
        <taxon>Bacillati</taxon>
        <taxon>Mycoplasmatota</taxon>
        <taxon>Mollicutes</taxon>
        <taxon>Entomoplasmatales</taxon>
        <taxon>Spiroplasmataceae</taxon>
        <taxon>Spiroplasma</taxon>
    </lineage>
</organism>
<keyword evidence="4" id="KW-1185">Reference proteome</keyword>
<dbReference type="SUPFAM" id="SSF51445">
    <property type="entry name" value="(Trans)glycosidases"/>
    <property type="match status" value="1"/>
</dbReference>
<dbReference type="InterPro" id="IPR006047">
    <property type="entry name" value="GH13_cat_dom"/>
</dbReference>
<dbReference type="EMBL" id="CP017015">
    <property type="protein sequence ID" value="AOG60882.1"/>
    <property type="molecule type" value="Genomic_DNA"/>
</dbReference>
<dbReference type="SMART" id="SM00642">
    <property type="entry name" value="Aamy"/>
    <property type="match status" value="1"/>
</dbReference>
<dbReference type="Proteomes" id="UP000094378">
    <property type="component" value="Chromosome"/>
</dbReference>
<dbReference type="AlphaFoldDB" id="A0A1B3SLS5"/>
<sequence length="539" mass="63592">MEYWWKSANLYQIWPKSFNDSNNDGVGDINGIVEKLDYIKQNGFDAIWISPFYKSPMVDNGYDVEDYYNVNEIFGSNDDFDKLIKECKQKGLKVLIDIVVNHTSDKHMFFQESKKSKDNYYSDFYIWRDEIPKETLQRTSIPIWTYVEERKQYYLHLFDKTQPDLNWDNPNVIKECANILKYWLEKGVSGFRFDVIELIGKDVDKNLFENGPSLHKNIAQLLRQANVDKEILTVGECWRTNEEIALQYTKPDSQELSMIFSFKHVSLTKKKIKKDWSEYNRPTADQLYESFVKYNFSIIQKGGWLSNVFENHDLPRSVSLYGSEKYSQNSAKTIALLQYVVPGTPCIYQGQEIGLKNFYSEDLNDFEDVDLFRKKQKLVDEEKFLSMNEFLNTINKLGRDNARRPMQWNNDVNMGFTKGKPWIRACTNQREINVENQLKDENSVLIFFKKLNGLRKSEYKDLFIASQLKTNNVTESLTDFSIYNEDKKIRYVGNWSDEPIEVIVKKDNKVIISFKQIELKESIVLQPWESILLEENKEN</sequence>
<dbReference type="PANTHER" id="PTHR10357">
    <property type="entry name" value="ALPHA-AMYLASE FAMILY MEMBER"/>
    <property type="match status" value="1"/>
</dbReference>
<name>A0A1B3SLS5_9MOLU</name>
<evidence type="ECO:0000259" key="2">
    <source>
        <dbReference type="SMART" id="SM00642"/>
    </source>
</evidence>
<proteinExistence type="inferred from homology"/>
<dbReference type="KEGG" id="shj:SHELI_v1c09330"/>
<dbReference type="InterPro" id="IPR045857">
    <property type="entry name" value="O16G_dom_2"/>
</dbReference>
<feature type="domain" description="Glycosyl hydrolase family 13 catalytic" evidence="2">
    <location>
        <begin position="12"/>
        <end position="403"/>
    </location>
</feature>
<dbReference type="Gene3D" id="3.90.400.10">
    <property type="entry name" value="Oligo-1,6-glucosidase, Domain 2"/>
    <property type="match status" value="1"/>
</dbReference>
<dbReference type="InterPro" id="IPR017853">
    <property type="entry name" value="GH"/>
</dbReference>
<dbReference type="GO" id="GO:0004556">
    <property type="term" value="F:alpha-amylase activity"/>
    <property type="evidence" value="ECO:0007669"/>
    <property type="project" value="TreeGrafter"/>
</dbReference>
<dbReference type="RefSeq" id="WP_084449266.1">
    <property type="nucleotide sequence ID" value="NZ_CP017015.1"/>
</dbReference>
<dbReference type="OrthoDB" id="9805159at2"/>
<dbReference type="CDD" id="cd11333">
    <property type="entry name" value="AmyAc_SI_OligoGlu_DGase"/>
    <property type="match status" value="1"/>
</dbReference>
<protein>
    <submittedName>
        <fullName evidence="3">Glucan 1,6-alpha-glucosidase</fullName>
    </submittedName>
</protein>
<evidence type="ECO:0000256" key="1">
    <source>
        <dbReference type="ARBA" id="ARBA00008061"/>
    </source>
</evidence>
<dbReference type="Pfam" id="PF00128">
    <property type="entry name" value="Alpha-amylase"/>
    <property type="match status" value="1"/>
</dbReference>
<evidence type="ECO:0000313" key="4">
    <source>
        <dbReference type="Proteomes" id="UP000094378"/>
    </source>
</evidence>
<dbReference type="GO" id="GO:0009313">
    <property type="term" value="P:oligosaccharide catabolic process"/>
    <property type="evidence" value="ECO:0007669"/>
    <property type="project" value="TreeGrafter"/>
</dbReference>
<dbReference type="STRING" id="216938.SHELI_v1c09330"/>
<dbReference type="Gene3D" id="3.20.20.80">
    <property type="entry name" value="Glycosidases"/>
    <property type="match status" value="1"/>
</dbReference>
<comment type="similarity">
    <text evidence="1">Belongs to the glycosyl hydrolase 13 family.</text>
</comment>